<dbReference type="Proteomes" id="UP000887574">
    <property type="component" value="Unplaced"/>
</dbReference>
<evidence type="ECO:0000313" key="2">
    <source>
        <dbReference type="WBParaSite" id="jg10252"/>
    </source>
</evidence>
<organism evidence="1 2">
    <name type="scientific">Ditylenchus dipsaci</name>
    <dbReference type="NCBI Taxonomy" id="166011"/>
    <lineage>
        <taxon>Eukaryota</taxon>
        <taxon>Metazoa</taxon>
        <taxon>Ecdysozoa</taxon>
        <taxon>Nematoda</taxon>
        <taxon>Chromadorea</taxon>
        <taxon>Rhabditida</taxon>
        <taxon>Tylenchina</taxon>
        <taxon>Tylenchomorpha</taxon>
        <taxon>Sphaerularioidea</taxon>
        <taxon>Anguinidae</taxon>
        <taxon>Anguininae</taxon>
        <taxon>Ditylenchus</taxon>
    </lineage>
</organism>
<proteinExistence type="predicted"/>
<reference evidence="2" key="1">
    <citation type="submission" date="2022-11" db="UniProtKB">
        <authorList>
            <consortium name="WormBaseParasite"/>
        </authorList>
    </citation>
    <scope>IDENTIFICATION</scope>
</reference>
<evidence type="ECO:0000313" key="1">
    <source>
        <dbReference type="Proteomes" id="UP000887574"/>
    </source>
</evidence>
<sequence>MGKLMAASKAQNRHASVEELCPGQCQQCSVQGTGVPSIEGTSIERLKRQCPQLTGNFCIVCSTANVAEICVNECSLCVAGTAASNTNTGGIKHGQNLLDLVPEAYKGVDRNDFTGNAAVDTGAYWNGDNIGLQQYDDLAAGNSPVETVLVIGNQENGNSQVQEQLPSEDFNYLQAFQQQQSPDLPDDQTDQPTDPANLAYFGILTDLVNSEEDQNVSNQIF</sequence>
<keyword evidence="1" id="KW-1185">Reference proteome</keyword>
<protein>
    <submittedName>
        <fullName evidence="2">Uncharacterized protein</fullName>
    </submittedName>
</protein>
<name>A0A915CLI5_9BILA</name>
<dbReference type="AlphaFoldDB" id="A0A915CLI5"/>
<accession>A0A915CLI5</accession>
<dbReference type="WBParaSite" id="jg10252">
    <property type="protein sequence ID" value="jg10252"/>
    <property type="gene ID" value="jg10252"/>
</dbReference>